<feature type="non-terminal residue" evidence="2">
    <location>
        <position position="113"/>
    </location>
</feature>
<evidence type="ECO:0000313" key="2">
    <source>
        <dbReference type="EMBL" id="GAF87249.1"/>
    </source>
</evidence>
<gene>
    <name evidence="2" type="ORF">S01H1_23722</name>
</gene>
<dbReference type="SUPFAM" id="SSF56281">
    <property type="entry name" value="Metallo-hydrolase/oxidoreductase"/>
    <property type="match status" value="1"/>
</dbReference>
<dbReference type="EMBL" id="BARS01013804">
    <property type="protein sequence ID" value="GAF87249.1"/>
    <property type="molecule type" value="Genomic_DNA"/>
</dbReference>
<proteinExistence type="predicted"/>
<evidence type="ECO:0000259" key="1">
    <source>
        <dbReference type="Pfam" id="PF00753"/>
    </source>
</evidence>
<sequence length="113" mass="12293">MINRFKSLRFSFLAFALLTLVVYSSAQDFEKIQIQTVKITDSVYMLVGSGGNIGVSVGKDGILLVDSQFAELTGKINAAVTKISDVPIRYVINTHLHYDHTNGNESLSKAGAL</sequence>
<feature type="domain" description="Metallo-beta-lactamase" evidence="1">
    <location>
        <begin position="50"/>
        <end position="110"/>
    </location>
</feature>
<name>X0T1W3_9ZZZZ</name>
<dbReference type="Gene3D" id="3.60.15.10">
    <property type="entry name" value="Ribonuclease Z/Hydroxyacylglutathione hydrolase-like"/>
    <property type="match status" value="1"/>
</dbReference>
<protein>
    <recommendedName>
        <fullName evidence="1">Metallo-beta-lactamase domain-containing protein</fullName>
    </recommendedName>
</protein>
<dbReference type="InterPro" id="IPR036866">
    <property type="entry name" value="RibonucZ/Hydroxyglut_hydro"/>
</dbReference>
<comment type="caution">
    <text evidence="2">The sequence shown here is derived from an EMBL/GenBank/DDBJ whole genome shotgun (WGS) entry which is preliminary data.</text>
</comment>
<dbReference type="Pfam" id="PF00753">
    <property type="entry name" value="Lactamase_B"/>
    <property type="match status" value="1"/>
</dbReference>
<dbReference type="AlphaFoldDB" id="X0T1W3"/>
<accession>X0T1W3</accession>
<reference evidence="2" key="1">
    <citation type="journal article" date="2014" name="Front. Microbiol.">
        <title>High frequency of phylogenetically diverse reductive dehalogenase-homologous genes in deep subseafloor sedimentary metagenomes.</title>
        <authorList>
            <person name="Kawai M."/>
            <person name="Futagami T."/>
            <person name="Toyoda A."/>
            <person name="Takaki Y."/>
            <person name="Nishi S."/>
            <person name="Hori S."/>
            <person name="Arai W."/>
            <person name="Tsubouchi T."/>
            <person name="Morono Y."/>
            <person name="Uchiyama I."/>
            <person name="Ito T."/>
            <person name="Fujiyama A."/>
            <person name="Inagaki F."/>
            <person name="Takami H."/>
        </authorList>
    </citation>
    <scope>NUCLEOTIDE SEQUENCE</scope>
    <source>
        <strain evidence="2">Expedition CK06-06</strain>
    </source>
</reference>
<dbReference type="InterPro" id="IPR001279">
    <property type="entry name" value="Metallo-B-lactamas"/>
</dbReference>
<organism evidence="2">
    <name type="scientific">marine sediment metagenome</name>
    <dbReference type="NCBI Taxonomy" id="412755"/>
    <lineage>
        <taxon>unclassified sequences</taxon>
        <taxon>metagenomes</taxon>
        <taxon>ecological metagenomes</taxon>
    </lineage>
</organism>